<evidence type="ECO:0000256" key="3">
    <source>
        <dbReference type="ARBA" id="ARBA00023002"/>
    </source>
</evidence>
<dbReference type="PANTHER" id="PTHR42659">
    <property type="entry name" value="XANTHINE DEHYDROGENASE SUBUNIT C-RELATED"/>
    <property type="match status" value="1"/>
</dbReference>
<dbReference type="Gene3D" id="3.30.390.50">
    <property type="entry name" value="CO dehydrogenase flavoprotein, C-terminal domain"/>
    <property type="match status" value="1"/>
</dbReference>
<organism evidence="5 6">
    <name type="scientific">Pseudonocardia adelaidensis</name>
    <dbReference type="NCBI Taxonomy" id="648754"/>
    <lineage>
        <taxon>Bacteria</taxon>
        <taxon>Bacillati</taxon>
        <taxon>Actinomycetota</taxon>
        <taxon>Actinomycetes</taxon>
        <taxon>Pseudonocardiales</taxon>
        <taxon>Pseudonocardiaceae</taxon>
        <taxon>Pseudonocardia</taxon>
    </lineage>
</organism>
<evidence type="ECO:0000313" key="6">
    <source>
        <dbReference type="Proteomes" id="UP001500804"/>
    </source>
</evidence>
<dbReference type="SMART" id="SM01092">
    <property type="entry name" value="CO_deh_flav_C"/>
    <property type="match status" value="1"/>
</dbReference>
<dbReference type="InterPro" id="IPR005107">
    <property type="entry name" value="CO_DH_flav_C"/>
</dbReference>
<sequence length="283" mass="30118">MDQHYFRPTSLSDALALRSERPSATVVAGGTDVMVAVNEGRRRLDEVIDLGDVAELGGWDLDGDRVRVGATLPLTRVTDELAAHLPALAAAARLVGSPPIRHRATLGGNIATASPAGDTLLPMLAGDSSIEVASVRGIREVRSDEFFLGPGRTVLAPDELITAVRATTARGEAFAKTGTRRAMVISVAAAAVRIDPERRHLGVALGSVAPTPRRARTAEAFGARELDWSARTAPDEGWWAELGRRAASDTAPIDDLRGTADHRRRVTAVLVARCARQAWSRTC</sequence>
<feature type="domain" description="FAD-binding PCMH-type" evidence="4">
    <location>
        <begin position="1"/>
        <end position="171"/>
    </location>
</feature>
<dbReference type="SUPFAM" id="SSF56176">
    <property type="entry name" value="FAD-binding/transporter-associated domain-like"/>
    <property type="match status" value="1"/>
</dbReference>
<dbReference type="InterPro" id="IPR002346">
    <property type="entry name" value="Mopterin_DH_FAD-bd"/>
</dbReference>
<comment type="caution">
    <text evidence="5">The sequence shown here is derived from an EMBL/GenBank/DDBJ whole genome shotgun (WGS) entry which is preliminary data.</text>
</comment>
<dbReference type="Gene3D" id="3.30.43.10">
    <property type="entry name" value="Uridine Diphospho-n-acetylenolpyruvylglucosamine Reductase, domain 2"/>
    <property type="match status" value="1"/>
</dbReference>
<keyword evidence="1" id="KW-0285">Flavoprotein</keyword>
<dbReference type="Proteomes" id="UP001500804">
    <property type="component" value="Unassembled WGS sequence"/>
</dbReference>
<dbReference type="Pfam" id="PF00941">
    <property type="entry name" value="FAD_binding_5"/>
    <property type="match status" value="1"/>
</dbReference>
<dbReference type="RefSeq" id="WP_345604641.1">
    <property type="nucleotide sequence ID" value="NZ_BAABJO010000006.1"/>
</dbReference>
<evidence type="ECO:0000259" key="4">
    <source>
        <dbReference type="PROSITE" id="PS51387"/>
    </source>
</evidence>
<dbReference type="InterPro" id="IPR036318">
    <property type="entry name" value="FAD-bd_PCMH-like_sf"/>
</dbReference>
<dbReference type="InterPro" id="IPR016167">
    <property type="entry name" value="FAD-bd_PCMH_sub1"/>
</dbReference>
<reference evidence="6" key="1">
    <citation type="journal article" date="2019" name="Int. J. Syst. Evol. Microbiol.">
        <title>The Global Catalogue of Microorganisms (GCM) 10K type strain sequencing project: providing services to taxonomists for standard genome sequencing and annotation.</title>
        <authorList>
            <consortium name="The Broad Institute Genomics Platform"/>
            <consortium name="The Broad Institute Genome Sequencing Center for Infectious Disease"/>
            <person name="Wu L."/>
            <person name="Ma J."/>
        </authorList>
    </citation>
    <scope>NUCLEOTIDE SEQUENCE [LARGE SCALE GENOMIC DNA]</scope>
    <source>
        <strain evidence="6">JCM 18302</strain>
    </source>
</reference>
<dbReference type="InterPro" id="IPR016166">
    <property type="entry name" value="FAD-bd_PCMH"/>
</dbReference>
<dbReference type="InterPro" id="IPR036683">
    <property type="entry name" value="CO_DH_flav_C_dom_sf"/>
</dbReference>
<keyword evidence="3" id="KW-0560">Oxidoreductase</keyword>
<dbReference type="Pfam" id="PF03450">
    <property type="entry name" value="CO_deh_flav_C"/>
    <property type="match status" value="1"/>
</dbReference>
<evidence type="ECO:0000256" key="1">
    <source>
        <dbReference type="ARBA" id="ARBA00022630"/>
    </source>
</evidence>
<keyword evidence="2" id="KW-0274">FAD</keyword>
<dbReference type="Gene3D" id="3.30.465.10">
    <property type="match status" value="1"/>
</dbReference>
<dbReference type="InterPro" id="IPR051312">
    <property type="entry name" value="Diverse_Substr_Oxidored"/>
</dbReference>
<name>A0ABP9NM05_9PSEU</name>
<protein>
    <submittedName>
        <fullName evidence="5">FAD binding domain-containing protein</fullName>
    </submittedName>
</protein>
<dbReference type="SUPFAM" id="SSF55447">
    <property type="entry name" value="CO dehydrogenase flavoprotein C-terminal domain-like"/>
    <property type="match status" value="1"/>
</dbReference>
<dbReference type="EMBL" id="BAABJO010000006">
    <property type="protein sequence ID" value="GAA5117617.1"/>
    <property type="molecule type" value="Genomic_DNA"/>
</dbReference>
<dbReference type="PANTHER" id="PTHR42659:SF2">
    <property type="entry name" value="XANTHINE DEHYDROGENASE SUBUNIT C-RELATED"/>
    <property type="match status" value="1"/>
</dbReference>
<proteinExistence type="predicted"/>
<dbReference type="InterPro" id="IPR016169">
    <property type="entry name" value="FAD-bd_PCMH_sub2"/>
</dbReference>
<evidence type="ECO:0000256" key="2">
    <source>
        <dbReference type="ARBA" id="ARBA00022827"/>
    </source>
</evidence>
<evidence type="ECO:0000313" key="5">
    <source>
        <dbReference type="EMBL" id="GAA5117617.1"/>
    </source>
</evidence>
<accession>A0ABP9NM05</accession>
<dbReference type="PROSITE" id="PS51387">
    <property type="entry name" value="FAD_PCMH"/>
    <property type="match status" value="1"/>
</dbReference>
<keyword evidence="6" id="KW-1185">Reference proteome</keyword>
<gene>
    <name evidence="5" type="ORF">GCM10023320_20350</name>
</gene>